<keyword evidence="11" id="KW-1185">Reference proteome</keyword>
<dbReference type="Pfam" id="PF02065">
    <property type="entry name" value="Melibiase"/>
    <property type="match status" value="1"/>
</dbReference>
<keyword evidence="3 5" id="KW-0378">Hydrolase</keyword>
<evidence type="ECO:0000256" key="3">
    <source>
        <dbReference type="ARBA" id="ARBA00022801"/>
    </source>
</evidence>
<dbReference type="EC" id="3.2.1.22" evidence="2 5"/>
<dbReference type="SUPFAM" id="SSF51445">
    <property type="entry name" value="(Trans)glycosidases"/>
    <property type="match status" value="1"/>
</dbReference>
<accession>A0A1V9GAK4</accession>
<dbReference type="InterPro" id="IPR002252">
    <property type="entry name" value="Glyco_hydro_36"/>
</dbReference>
<name>A0A1V9GAK4_9BACT</name>
<proteinExistence type="inferred from homology"/>
<feature type="binding site" evidence="7">
    <location>
        <position position="529"/>
    </location>
    <ligand>
        <name>substrate</name>
    </ligand>
</feature>
<dbReference type="OrthoDB" id="9758822at2"/>
<dbReference type="InterPro" id="IPR013780">
    <property type="entry name" value="Glyco_hydro_b"/>
</dbReference>
<reference evidence="11" key="1">
    <citation type="submission" date="2016-04" db="EMBL/GenBank/DDBJ databases">
        <authorList>
            <person name="Chen L."/>
            <person name="Zhuang W."/>
            <person name="Wang G."/>
        </authorList>
    </citation>
    <scope>NUCLEOTIDE SEQUENCE [LARGE SCALE GENOMIC DNA]</scope>
    <source>
        <strain evidence="11">208</strain>
    </source>
</reference>
<dbReference type="PRINTS" id="PR00743">
    <property type="entry name" value="GLHYDRLASE36"/>
</dbReference>
<dbReference type="Gene3D" id="3.20.20.70">
    <property type="entry name" value="Aldolase class I"/>
    <property type="match status" value="1"/>
</dbReference>
<keyword evidence="4 5" id="KW-0326">Glycosidase</keyword>
<evidence type="ECO:0000256" key="2">
    <source>
        <dbReference type="ARBA" id="ARBA00012755"/>
    </source>
</evidence>
<comment type="similarity">
    <text evidence="5">Belongs to the glycosyl hydrolase.</text>
</comment>
<feature type="binding site" evidence="7">
    <location>
        <position position="424"/>
    </location>
    <ligand>
        <name>substrate</name>
    </ligand>
</feature>
<evidence type="ECO:0000256" key="4">
    <source>
        <dbReference type="ARBA" id="ARBA00023295"/>
    </source>
</evidence>
<dbReference type="InterPro" id="IPR050985">
    <property type="entry name" value="Alpha-glycosidase_related"/>
</dbReference>
<evidence type="ECO:0000313" key="11">
    <source>
        <dbReference type="Proteomes" id="UP000192276"/>
    </source>
</evidence>
<evidence type="ECO:0000256" key="6">
    <source>
        <dbReference type="PIRSR" id="PIRSR005536-1"/>
    </source>
</evidence>
<dbReference type="InterPro" id="IPR013785">
    <property type="entry name" value="Aldolase_TIM"/>
</dbReference>
<dbReference type="PIRSF" id="PIRSF005536">
    <property type="entry name" value="Agal"/>
    <property type="match status" value="1"/>
</dbReference>
<evidence type="ECO:0000259" key="9">
    <source>
        <dbReference type="Pfam" id="PF16875"/>
    </source>
</evidence>
<evidence type="ECO:0000256" key="7">
    <source>
        <dbReference type="PIRSR" id="PIRSR005536-2"/>
    </source>
</evidence>
<feature type="binding site" evidence="7">
    <location>
        <position position="507"/>
    </location>
    <ligand>
        <name>substrate</name>
    </ligand>
</feature>
<evidence type="ECO:0000259" key="8">
    <source>
        <dbReference type="Pfam" id="PF16874"/>
    </source>
</evidence>
<comment type="caution">
    <text evidence="10">The sequence shown here is derived from an EMBL/GenBank/DDBJ whole genome shotgun (WGS) entry which is preliminary data.</text>
</comment>
<dbReference type="Gene3D" id="2.70.98.60">
    <property type="entry name" value="alpha-galactosidase from lactobacil brevis"/>
    <property type="match status" value="1"/>
</dbReference>
<dbReference type="GO" id="GO:0016052">
    <property type="term" value="P:carbohydrate catabolic process"/>
    <property type="evidence" value="ECO:0007669"/>
    <property type="project" value="InterPro"/>
</dbReference>
<dbReference type="InterPro" id="IPR038417">
    <property type="entry name" value="Alpga-gal_N_sf"/>
</dbReference>
<protein>
    <recommendedName>
        <fullName evidence="2 5">Alpha-galactosidase</fullName>
        <ecNumber evidence="2 5">3.2.1.22</ecNumber>
    </recommendedName>
</protein>
<gene>
    <name evidence="10" type="ORF">A4R26_12320</name>
</gene>
<dbReference type="GO" id="GO:0004557">
    <property type="term" value="F:alpha-galactosidase activity"/>
    <property type="evidence" value="ECO:0007669"/>
    <property type="project" value="UniProtKB-UniRule"/>
</dbReference>
<dbReference type="PANTHER" id="PTHR43053">
    <property type="entry name" value="GLYCOSIDASE FAMILY 31"/>
    <property type="match status" value="1"/>
</dbReference>
<evidence type="ECO:0000256" key="5">
    <source>
        <dbReference type="PIRNR" id="PIRNR005536"/>
    </source>
</evidence>
<feature type="active site" description="Nucleophile" evidence="6">
    <location>
        <position position="460"/>
    </location>
</feature>
<dbReference type="InterPro" id="IPR031705">
    <property type="entry name" value="Glyco_hydro_36_C"/>
</dbReference>
<dbReference type="Pfam" id="PF16874">
    <property type="entry name" value="Glyco_hydro_36C"/>
    <property type="match status" value="1"/>
</dbReference>
<dbReference type="FunFam" id="3.20.20.70:FF:000118">
    <property type="entry name" value="Alpha-galactosidase"/>
    <property type="match status" value="1"/>
</dbReference>
<dbReference type="AlphaFoldDB" id="A0A1V9GAK4"/>
<feature type="active site" description="Proton donor" evidence="6">
    <location>
        <position position="529"/>
    </location>
</feature>
<evidence type="ECO:0000313" key="10">
    <source>
        <dbReference type="EMBL" id="OQP67592.1"/>
    </source>
</evidence>
<feature type="domain" description="Glycosyl hydrolase family 36 C-terminal" evidence="8">
    <location>
        <begin position="625"/>
        <end position="713"/>
    </location>
</feature>
<feature type="binding site" evidence="7">
    <location>
        <position position="177"/>
    </location>
    <ligand>
        <name>substrate</name>
    </ligand>
</feature>
<dbReference type="PANTHER" id="PTHR43053:SF3">
    <property type="entry name" value="ALPHA-GALACTOSIDASE C-RELATED"/>
    <property type="match status" value="1"/>
</dbReference>
<dbReference type="InterPro" id="IPR031704">
    <property type="entry name" value="Glyco_hydro_36_N"/>
</dbReference>
<dbReference type="CDD" id="cd14791">
    <property type="entry name" value="GH36"/>
    <property type="match status" value="1"/>
</dbReference>
<sequence>MIKYSLLFICNFIFVVVLSQSQASIVLQTKNTHLVLTVGNNHRLYQSYLGARLTSPGDLEKLSGGREVYLTGGMENQFEPAIRMVHADGNPSLELEYASHTTEQKENVSYINIILKDPVYPVKVQLQYRGYFNEDVITCNATIQHHEKKPVRLTQYASSLLHFNAGTYWLTQFHGDWAREANMVDEQLTNGIKNIESKLGTRTNFYQTPAFFLSLDKPATETSGELIAGTLGWTGNFQFTFEIDQRNQLRLRSGINPFASDYTLNPGELFTTPEFIFTYSNQGKGQASRNLHRWARNYAVLDGKSPRLTLLNNWEATYFNFNETKLIELFDGAKQLGVDLFLLDDGWFGNTFPRDSDKAGLGDWQENKSKLPNGIGRLVAEATKRGIKFGIWLEPEMVNPKSDLYQQHPDWILRLPNRAVHLARNQLVLDLTNPKVQDFVFSIVDGLLTKNLGVAFIKWDCNRSMTNAYSAYLKEKQSHLFIEYTRCLYKVLDRIRARYPHLPIMLCSGGGGRTDYGALKYFTEFWPSDNTDGLERIFIQWGYSYFFPANTMAAHITSMGKGQSLKFRTDVAMAGKLGYDIRVNEFTPQELQFSQEAVTTYKRINDVIWQGDLYRIISPYEENRAVTMYVNDKKSKAILFNYILNVRRKDIFTRVQLQGLDAQKKYRFKEINLFPGTKANNPDNDKVFTGDYLMTVGLNLTPGKVLSLTSNVYEITEE</sequence>
<feature type="binding site" evidence="7">
    <location>
        <begin position="344"/>
        <end position="345"/>
    </location>
    <ligand>
        <name>substrate</name>
    </ligand>
</feature>
<dbReference type="PROSITE" id="PS00512">
    <property type="entry name" value="ALPHA_GALACTOSIDASE"/>
    <property type="match status" value="1"/>
</dbReference>
<dbReference type="Proteomes" id="UP000192276">
    <property type="component" value="Unassembled WGS sequence"/>
</dbReference>
<organism evidence="10 11">
    <name type="scientific">Niastella populi</name>
    <dbReference type="NCBI Taxonomy" id="550983"/>
    <lineage>
        <taxon>Bacteria</taxon>
        <taxon>Pseudomonadati</taxon>
        <taxon>Bacteroidota</taxon>
        <taxon>Chitinophagia</taxon>
        <taxon>Chitinophagales</taxon>
        <taxon>Chitinophagaceae</taxon>
        <taxon>Niastella</taxon>
    </lineage>
</organism>
<evidence type="ECO:0000256" key="1">
    <source>
        <dbReference type="ARBA" id="ARBA00001255"/>
    </source>
</evidence>
<dbReference type="STRING" id="550983.A4R26_12320"/>
<dbReference type="Pfam" id="PF16875">
    <property type="entry name" value="Glyco_hydro_36N"/>
    <property type="match status" value="1"/>
</dbReference>
<feature type="binding site" evidence="7">
    <location>
        <begin position="458"/>
        <end position="462"/>
    </location>
    <ligand>
        <name>substrate</name>
    </ligand>
</feature>
<dbReference type="Gene3D" id="2.60.40.1180">
    <property type="entry name" value="Golgi alpha-mannosidase II"/>
    <property type="match status" value="1"/>
</dbReference>
<dbReference type="InterPro" id="IPR017853">
    <property type="entry name" value="GH"/>
</dbReference>
<feature type="domain" description="Glycosyl hydrolase family 36 N-terminal" evidence="9">
    <location>
        <begin position="68"/>
        <end position="264"/>
    </location>
</feature>
<dbReference type="EMBL" id="LWBP01000024">
    <property type="protein sequence ID" value="OQP67592.1"/>
    <property type="molecule type" value="Genomic_DNA"/>
</dbReference>
<dbReference type="InterPro" id="IPR000111">
    <property type="entry name" value="Glyco_hydro_27/36_CS"/>
</dbReference>
<comment type="catalytic activity">
    <reaction evidence="1 5">
        <text>Hydrolysis of terminal, non-reducing alpha-D-galactose residues in alpha-D-galactosides, including galactose oligosaccharides, galactomannans and galactolipids.</text>
        <dbReference type="EC" id="3.2.1.22"/>
    </reaction>
</comment>